<name>A0ABQ3YBG9_9ACTN</name>
<keyword evidence="3" id="KW-1185">Reference proteome</keyword>
<evidence type="ECO:0008006" key="4">
    <source>
        <dbReference type="Google" id="ProtNLM"/>
    </source>
</evidence>
<dbReference type="Gene3D" id="2.160.20.80">
    <property type="entry name" value="E3 ubiquitin-protein ligase SopA"/>
    <property type="match status" value="1"/>
</dbReference>
<dbReference type="SUPFAM" id="SSF141571">
    <property type="entry name" value="Pentapeptide repeat-like"/>
    <property type="match status" value="1"/>
</dbReference>
<evidence type="ECO:0000256" key="1">
    <source>
        <dbReference type="SAM" id="MobiDB-lite"/>
    </source>
</evidence>
<accession>A0ABQ3YBG9</accession>
<comment type="caution">
    <text evidence="2">The sequence shown here is derived from an EMBL/GenBank/DDBJ whole genome shotgun (WGS) entry which is preliminary data.</text>
</comment>
<dbReference type="Pfam" id="PF00805">
    <property type="entry name" value="Pentapeptide"/>
    <property type="match status" value="1"/>
</dbReference>
<protein>
    <recommendedName>
        <fullName evidence="4">Pentapeptide repeat-containing protein</fullName>
    </recommendedName>
</protein>
<evidence type="ECO:0000313" key="2">
    <source>
        <dbReference type="EMBL" id="GID77311.1"/>
    </source>
</evidence>
<reference evidence="2 3" key="1">
    <citation type="submission" date="2021-01" db="EMBL/GenBank/DDBJ databases">
        <title>Whole genome shotgun sequence of Actinoplanes deccanensis NBRC 13994.</title>
        <authorList>
            <person name="Komaki H."/>
            <person name="Tamura T."/>
        </authorList>
    </citation>
    <scope>NUCLEOTIDE SEQUENCE [LARGE SCALE GENOMIC DNA]</scope>
    <source>
        <strain evidence="2 3">NBRC 13994</strain>
    </source>
</reference>
<gene>
    <name evidence="2" type="ORF">Ade02nite_59520</name>
</gene>
<feature type="region of interest" description="Disordered" evidence="1">
    <location>
        <begin position="104"/>
        <end position="137"/>
    </location>
</feature>
<dbReference type="EMBL" id="BOMI01000117">
    <property type="protein sequence ID" value="GID77311.1"/>
    <property type="molecule type" value="Genomic_DNA"/>
</dbReference>
<evidence type="ECO:0000313" key="3">
    <source>
        <dbReference type="Proteomes" id="UP000609879"/>
    </source>
</evidence>
<proteinExistence type="predicted"/>
<dbReference type="InterPro" id="IPR001646">
    <property type="entry name" value="5peptide_repeat"/>
</dbReference>
<feature type="region of interest" description="Disordered" evidence="1">
    <location>
        <begin position="1"/>
        <end position="80"/>
    </location>
</feature>
<dbReference type="Proteomes" id="UP000609879">
    <property type="component" value="Unassembled WGS sequence"/>
</dbReference>
<dbReference type="RefSeq" id="WP_369076673.1">
    <property type="nucleotide sequence ID" value="NZ_BAAABO010000002.1"/>
</dbReference>
<organism evidence="2 3">
    <name type="scientific">Paractinoplanes deccanensis</name>
    <dbReference type="NCBI Taxonomy" id="113561"/>
    <lineage>
        <taxon>Bacteria</taxon>
        <taxon>Bacillati</taxon>
        <taxon>Actinomycetota</taxon>
        <taxon>Actinomycetes</taxon>
        <taxon>Micromonosporales</taxon>
        <taxon>Micromonosporaceae</taxon>
        <taxon>Paractinoplanes</taxon>
    </lineage>
</organism>
<feature type="compositionally biased region" description="Basic residues" evidence="1">
    <location>
        <begin position="1"/>
        <end position="11"/>
    </location>
</feature>
<feature type="compositionally biased region" description="Low complexity" evidence="1">
    <location>
        <begin position="32"/>
        <end position="43"/>
    </location>
</feature>
<sequence length="137" mass="14617">MPRRLAPHRPPRNGLLERPVLRDVAARIPADRGSPPGNGPARRPAAHLDGADLDSADLEGTRLRGAGRARPHYGGLRGETVPDEAILKGANLAEADLEATSLKGTWPAGAKPHRDQLTSAQKSEANGIRTIAWHDAR</sequence>